<dbReference type="AlphaFoldDB" id="A0A840QK29"/>
<reference evidence="1 2" key="1">
    <citation type="submission" date="2020-08" db="EMBL/GenBank/DDBJ databases">
        <title>Sequencing the genomes of 1000 actinobacteria strains.</title>
        <authorList>
            <person name="Klenk H.-P."/>
        </authorList>
    </citation>
    <scope>NUCLEOTIDE SEQUENCE [LARGE SCALE GENOMIC DNA]</scope>
    <source>
        <strain evidence="1 2">DSM 45584</strain>
    </source>
</reference>
<dbReference type="Proteomes" id="UP000584374">
    <property type="component" value="Unassembled WGS sequence"/>
</dbReference>
<dbReference type="EMBL" id="JACHIW010000002">
    <property type="protein sequence ID" value="MBB5158523.1"/>
    <property type="molecule type" value="Genomic_DNA"/>
</dbReference>
<dbReference type="RefSeq" id="WP_281399646.1">
    <property type="nucleotide sequence ID" value="NZ_JACHIW010000002.1"/>
</dbReference>
<organism evidence="1 2">
    <name type="scientific">Saccharopolyspora phatthalungensis</name>
    <dbReference type="NCBI Taxonomy" id="664693"/>
    <lineage>
        <taxon>Bacteria</taxon>
        <taxon>Bacillati</taxon>
        <taxon>Actinomycetota</taxon>
        <taxon>Actinomycetes</taxon>
        <taxon>Pseudonocardiales</taxon>
        <taxon>Pseudonocardiaceae</taxon>
        <taxon>Saccharopolyspora</taxon>
    </lineage>
</organism>
<keyword evidence="2" id="KW-1185">Reference proteome</keyword>
<gene>
    <name evidence="1" type="ORF">BJ970_006122</name>
</gene>
<accession>A0A840QK29</accession>
<sequence>MAFCLEAETVYRRSIAFAQECIEVRDAVGAWVTEHAKATEG</sequence>
<name>A0A840QK29_9PSEU</name>
<evidence type="ECO:0000313" key="1">
    <source>
        <dbReference type="EMBL" id="MBB5158523.1"/>
    </source>
</evidence>
<comment type="caution">
    <text evidence="1">The sequence shown here is derived from an EMBL/GenBank/DDBJ whole genome shotgun (WGS) entry which is preliminary data.</text>
</comment>
<proteinExistence type="predicted"/>
<evidence type="ECO:0000313" key="2">
    <source>
        <dbReference type="Proteomes" id="UP000584374"/>
    </source>
</evidence>
<protein>
    <submittedName>
        <fullName evidence="1">Uncharacterized protein</fullName>
    </submittedName>
</protein>